<keyword evidence="5" id="KW-0547">Nucleotide-binding</keyword>
<organism evidence="8 9">
    <name type="scientific">Aureococcus anophagefferens</name>
    <name type="common">Harmful bloom alga</name>
    <dbReference type="NCBI Taxonomy" id="44056"/>
    <lineage>
        <taxon>Eukaryota</taxon>
        <taxon>Sar</taxon>
        <taxon>Stramenopiles</taxon>
        <taxon>Ochrophyta</taxon>
        <taxon>Pelagophyceae</taxon>
        <taxon>Pelagomonadales</taxon>
        <taxon>Pelagomonadaceae</taxon>
        <taxon>Aureococcus</taxon>
    </lineage>
</organism>
<feature type="region of interest" description="Disordered" evidence="6">
    <location>
        <begin position="546"/>
        <end position="568"/>
    </location>
</feature>
<dbReference type="InterPro" id="IPR003959">
    <property type="entry name" value="ATPase_AAA_core"/>
</dbReference>
<accession>A0ABR1FLV3</accession>
<dbReference type="PANTHER" id="PTHR23076:SF111">
    <property type="entry name" value="INACTIVE ATP-DEPENDENT ZINC METALLOPROTEASE FTSHI 1, CHLOROPLASTIC-RELATED"/>
    <property type="match status" value="1"/>
</dbReference>
<dbReference type="Pfam" id="PF17862">
    <property type="entry name" value="AAA_lid_3"/>
    <property type="match status" value="1"/>
</dbReference>
<keyword evidence="4" id="KW-0378">Hydrolase</keyword>
<dbReference type="PROSITE" id="PS00674">
    <property type="entry name" value="AAA"/>
    <property type="match status" value="1"/>
</dbReference>
<feature type="compositionally biased region" description="Low complexity" evidence="6">
    <location>
        <begin position="63"/>
        <end position="75"/>
    </location>
</feature>
<feature type="domain" description="CARD" evidence="7">
    <location>
        <begin position="475"/>
        <end position="548"/>
    </location>
</feature>
<keyword evidence="9" id="KW-1185">Reference proteome</keyword>
<dbReference type="Gene3D" id="1.10.8.60">
    <property type="match status" value="1"/>
</dbReference>
<dbReference type="SUPFAM" id="SSF140990">
    <property type="entry name" value="FtsH protease domain-like"/>
    <property type="match status" value="1"/>
</dbReference>
<feature type="region of interest" description="Disordered" evidence="6">
    <location>
        <begin position="389"/>
        <end position="409"/>
    </location>
</feature>
<dbReference type="PANTHER" id="PTHR23076">
    <property type="entry name" value="METALLOPROTEASE M41 FTSH"/>
    <property type="match status" value="1"/>
</dbReference>
<dbReference type="EMBL" id="JBBJCI010000363">
    <property type="protein sequence ID" value="KAK7233189.1"/>
    <property type="molecule type" value="Genomic_DNA"/>
</dbReference>
<gene>
    <name evidence="8" type="ORF">SO694_00038037</name>
</gene>
<protein>
    <submittedName>
        <fullName evidence="8">Metalloendopeptidase</fullName>
    </submittedName>
</protein>
<evidence type="ECO:0000313" key="8">
    <source>
        <dbReference type="EMBL" id="KAK7233189.1"/>
    </source>
</evidence>
<dbReference type="InterPro" id="IPR003960">
    <property type="entry name" value="ATPase_AAA_CS"/>
</dbReference>
<dbReference type="InterPro" id="IPR001315">
    <property type="entry name" value="CARD"/>
</dbReference>
<evidence type="ECO:0000256" key="2">
    <source>
        <dbReference type="ARBA" id="ARBA00010550"/>
    </source>
</evidence>
<dbReference type="InterPro" id="IPR037219">
    <property type="entry name" value="Peptidase_M41-like"/>
</dbReference>
<evidence type="ECO:0000256" key="1">
    <source>
        <dbReference type="ARBA" id="ARBA00010044"/>
    </source>
</evidence>
<evidence type="ECO:0000256" key="3">
    <source>
        <dbReference type="ARBA" id="ARBA00022670"/>
    </source>
</evidence>
<comment type="similarity">
    <text evidence="5">Belongs to the AAA ATPase family.</text>
</comment>
<evidence type="ECO:0000256" key="5">
    <source>
        <dbReference type="RuleBase" id="RU003651"/>
    </source>
</evidence>
<proteinExistence type="inferred from homology"/>
<evidence type="ECO:0000256" key="6">
    <source>
        <dbReference type="SAM" id="MobiDB-lite"/>
    </source>
</evidence>
<dbReference type="InterPro" id="IPR027417">
    <property type="entry name" value="P-loop_NTPase"/>
</dbReference>
<comment type="similarity">
    <text evidence="2">In the N-terminal section; belongs to the AAA ATPase family.</text>
</comment>
<dbReference type="Gene3D" id="1.20.58.760">
    <property type="entry name" value="Peptidase M41"/>
    <property type="match status" value="1"/>
</dbReference>
<comment type="caution">
    <text evidence="8">The sequence shown here is derived from an EMBL/GenBank/DDBJ whole genome shotgun (WGS) entry which is preliminary data.</text>
</comment>
<dbReference type="Proteomes" id="UP001363151">
    <property type="component" value="Unassembled WGS sequence"/>
</dbReference>
<keyword evidence="3" id="KW-0645">Protease</keyword>
<evidence type="ECO:0000313" key="9">
    <source>
        <dbReference type="Proteomes" id="UP001363151"/>
    </source>
</evidence>
<evidence type="ECO:0000256" key="4">
    <source>
        <dbReference type="ARBA" id="ARBA00022801"/>
    </source>
</evidence>
<dbReference type="SMART" id="SM00382">
    <property type="entry name" value="AAA"/>
    <property type="match status" value="1"/>
</dbReference>
<name>A0ABR1FLV3_AURAN</name>
<dbReference type="PRINTS" id="PR00830">
    <property type="entry name" value="ENDOLAPTASE"/>
</dbReference>
<dbReference type="Gene3D" id="3.40.50.300">
    <property type="entry name" value="P-loop containing nucleotide triphosphate hydrolases"/>
    <property type="match status" value="1"/>
</dbReference>
<sequence>MRRILCFAAVALAHGRSLSLKKPRKQSSGAPSWTKHVNRQTVAIGLGIVQATWQTLRVRKDGAAPASTKPTSSSSFRVDPTSSSDVRFDDIGGQKEAVTALRDVADFVRDRERFAAVGAAPPKGVLLHGPPGCGKTLLAKALARESNATFFSASGSSFVEVYSGLGAKRVRELFAEARAHAPSVVFIDEIDALAKRRSSGAPGAGGNEEREQALNQLLCELDGFATGDESVVVLAATNRIDALDDAAIRSGRFDRHVRVVLPDEDARLAILRGVRGPKLAPGCADEVLPRMAAATSGCSGADLAALMNDASLRAARRSAASVEREDLEAALDVLEHDGESMDMDTFLAIAPTVQRRVAAHEAGHAVAALIDEVAERSVHLSATIVPRSGGSAGHVTLKPSKEAPKDEPHTRASLLARLRVLLAGREAEAIFLGDDHVSIMAESDVTKALGVAKALARFGFDADSKRSRAGPSVDEDNAARKFLENERRNVHRALVERKETVRRLADALLEKHTLANDEIRTIFRTGEDARKIPPLVRWIAAPFEGRKAARSDRAPALVPAADQRDAAP</sequence>
<dbReference type="InterPro" id="IPR000642">
    <property type="entry name" value="Peptidase_M41"/>
</dbReference>
<dbReference type="InterPro" id="IPR041569">
    <property type="entry name" value="AAA_lid_3"/>
</dbReference>
<keyword evidence="5" id="KW-0067">ATP-binding</keyword>
<dbReference type="Pfam" id="PF01434">
    <property type="entry name" value="Peptidase_M41"/>
    <property type="match status" value="1"/>
</dbReference>
<evidence type="ECO:0000259" key="7">
    <source>
        <dbReference type="PROSITE" id="PS50209"/>
    </source>
</evidence>
<feature type="compositionally biased region" description="Basic and acidic residues" evidence="6">
    <location>
        <begin position="399"/>
        <end position="409"/>
    </location>
</feature>
<comment type="similarity">
    <text evidence="1">In the C-terminal section; belongs to the peptidase M41 family.</text>
</comment>
<reference evidence="8 9" key="1">
    <citation type="submission" date="2024-03" db="EMBL/GenBank/DDBJ databases">
        <title>Aureococcus anophagefferens CCMP1851 and Kratosvirus quantuckense: Draft genome of a second virus-susceptible host strain in the model system.</title>
        <authorList>
            <person name="Chase E."/>
            <person name="Truchon A.R."/>
            <person name="Schepens W."/>
            <person name="Wilhelm S.W."/>
        </authorList>
    </citation>
    <scope>NUCLEOTIDE SEQUENCE [LARGE SCALE GENOMIC DNA]</scope>
    <source>
        <strain evidence="8 9">CCMP1851</strain>
    </source>
</reference>
<dbReference type="InterPro" id="IPR003593">
    <property type="entry name" value="AAA+_ATPase"/>
</dbReference>
<dbReference type="SUPFAM" id="SSF52540">
    <property type="entry name" value="P-loop containing nucleoside triphosphate hydrolases"/>
    <property type="match status" value="1"/>
</dbReference>
<dbReference type="PROSITE" id="PS50209">
    <property type="entry name" value="CARD"/>
    <property type="match status" value="1"/>
</dbReference>
<feature type="region of interest" description="Disordered" evidence="6">
    <location>
        <begin position="61"/>
        <end position="83"/>
    </location>
</feature>
<dbReference type="Pfam" id="PF00004">
    <property type="entry name" value="AAA"/>
    <property type="match status" value="1"/>
</dbReference>